<dbReference type="Proteomes" id="UP001204524">
    <property type="component" value="Unassembled WGS sequence"/>
</dbReference>
<dbReference type="EMBL" id="JANARS010000005">
    <property type="protein sequence ID" value="MCP3422726.1"/>
    <property type="molecule type" value="Genomic_DNA"/>
</dbReference>
<organism evidence="1 2">
    <name type="scientific">Nocardioides pinisoli</name>
    <dbReference type="NCBI Taxonomy" id="2950279"/>
    <lineage>
        <taxon>Bacteria</taxon>
        <taxon>Bacillati</taxon>
        <taxon>Actinomycetota</taxon>
        <taxon>Actinomycetes</taxon>
        <taxon>Propionibacteriales</taxon>
        <taxon>Nocardioidaceae</taxon>
        <taxon>Nocardioides</taxon>
    </lineage>
</organism>
<accession>A0ABT1KZQ1</accession>
<comment type="caution">
    <text evidence="1">The sequence shown here is derived from an EMBL/GenBank/DDBJ whole genome shotgun (WGS) entry which is preliminary data.</text>
</comment>
<gene>
    <name evidence="1" type="ORF">NCI01_13065</name>
</gene>
<keyword evidence="2" id="KW-1185">Reference proteome</keyword>
<reference evidence="1 2" key="1">
    <citation type="submission" date="2022-06" db="EMBL/GenBank/DDBJ databases">
        <authorList>
            <person name="So Y."/>
        </authorList>
    </citation>
    <scope>NUCLEOTIDE SEQUENCE [LARGE SCALE GENOMIC DNA]</scope>
    <source>
        <strain evidence="1 2">STR3</strain>
    </source>
</reference>
<name>A0ABT1KZQ1_9ACTN</name>
<sequence>MQTPETVAPSGPTITVRGHEYLVAEARSLALELRVAADCVELADAGALDVLRAAADVAGTNLVDLAKAAHVGSDPDCWTKHDARRVAVALGQRLF</sequence>
<proteinExistence type="predicted"/>
<dbReference type="RefSeq" id="WP_254181920.1">
    <property type="nucleotide sequence ID" value="NZ_JANARS010000005.1"/>
</dbReference>
<evidence type="ECO:0000313" key="2">
    <source>
        <dbReference type="Proteomes" id="UP001204524"/>
    </source>
</evidence>
<protein>
    <submittedName>
        <fullName evidence="1">Uncharacterized protein</fullName>
    </submittedName>
</protein>
<evidence type="ECO:0000313" key="1">
    <source>
        <dbReference type="EMBL" id="MCP3422726.1"/>
    </source>
</evidence>